<dbReference type="SMART" id="SM00827">
    <property type="entry name" value="PKS_AT"/>
    <property type="match status" value="2"/>
</dbReference>
<dbReference type="PROSITE" id="PS00606">
    <property type="entry name" value="KS3_1"/>
    <property type="match status" value="1"/>
</dbReference>
<dbReference type="Proteomes" id="UP001304298">
    <property type="component" value="Unassembled WGS sequence"/>
</dbReference>
<dbReference type="Pfam" id="PF00698">
    <property type="entry name" value="Acyl_transf_1"/>
    <property type="match status" value="2"/>
</dbReference>
<dbReference type="InterPro" id="IPR016035">
    <property type="entry name" value="Acyl_Trfase/lysoPLipase"/>
</dbReference>
<dbReference type="SUPFAM" id="SSF55048">
    <property type="entry name" value="Probable ACP-binding domain of malonyl-CoA ACP transacylase"/>
    <property type="match status" value="2"/>
</dbReference>
<dbReference type="Pfam" id="PF21089">
    <property type="entry name" value="PKS_DH_N"/>
    <property type="match status" value="1"/>
</dbReference>
<dbReference type="InterPro" id="IPR020807">
    <property type="entry name" value="PKS_DH"/>
</dbReference>
<dbReference type="Gene3D" id="1.10.1200.10">
    <property type="entry name" value="ACP-like"/>
    <property type="match status" value="2"/>
</dbReference>
<dbReference type="SUPFAM" id="SSF52151">
    <property type="entry name" value="FabD/lysophospholipase-like"/>
    <property type="match status" value="2"/>
</dbReference>
<feature type="region of interest" description="C-terminal hotdog fold" evidence="5">
    <location>
        <begin position="1975"/>
        <end position="2110"/>
    </location>
</feature>
<dbReference type="CDD" id="cd00833">
    <property type="entry name" value="PKS"/>
    <property type="match status" value="2"/>
</dbReference>
<keyword evidence="3" id="KW-0808">Transferase</keyword>
<keyword evidence="2" id="KW-0597">Phosphoprotein</keyword>
<dbReference type="InterPro" id="IPR042104">
    <property type="entry name" value="PKS_dehydratase_sf"/>
</dbReference>
<dbReference type="InterPro" id="IPR050091">
    <property type="entry name" value="PKS_NRPS_Biosynth_Enz"/>
</dbReference>
<comment type="caution">
    <text evidence="9">The sequence shown here is derived from an EMBL/GenBank/DDBJ whole genome shotgun (WGS) entry which is preliminary data.</text>
</comment>
<feature type="domain" description="Carrier" evidence="6">
    <location>
        <begin position="870"/>
        <end position="945"/>
    </location>
</feature>
<reference evidence="9 10" key="1">
    <citation type="submission" date="2023-12" db="EMBL/GenBank/DDBJ databases">
        <title>Amycolatopsis sp. V23-08.</title>
        <authorList>
            <person name="Somphong A."/>
        </authorList>
    </citation>
    <scope>NUCLEOTIDE SEQUENCE [LARGE SCALE GENOMIC DNA]</scope>
    <source>
        <strain evidence="9 10">V23-08</strain>
    </source>
</reference>
<dbReference type="Pfam" id="PF00550">
    <property type="entry name" value="PP-binding"/>
    <property type="match status" value="2"/>
</dbReference>
<dbReference type="PROSITE" id="PS52004">
    <property type="entry name" value="KS3_2"/>
    <property type="match status" value="2"/>
</dbReference>
<dbReference type="Pfam" id="PF16197">
    <property type="entry name" value="KAsynt_C_assoc"/>
    <property type="match status" value="2"/>
</dbReference>
<dbReference type="Gene3D" id="3.40.366.10">
    <property type="entry name" value="Malonyl-Coenzyme A Acyl Carrier Protein, domain 2"/>
    <property type="match status" value="2"/>
</dbReference>
<dbReference type="InterPro" id="IPR049552">
    <property type="entry name" value="PKS_DH_N"/>
</dbReference>
<dbReference type="InterPro" id="IPR016036">
    <property type="entry name" value="Malonyl_transacylase_ACP-bd"/>
</dbReference>
<feature type="active site" description="Proton donor; for dehydratase activity" evidence="5">
    <location>
        <position position="2033"/>
    </location>
</feature>
<dbReference type="Gene3D" id="3.40.47.10">
    <property type="match status" value="2"/>
</dbReference>
<dbReference type="CDD" id="cd08956">
    <property type="entry name" value="KR_3_FAS_SDR_x"/>
    <property type="match status" value="1"/>
</dbReference>
<keyword evidence="4" id="KW-0012">Acyltransferase</keyword>
<dbReference type="Gene3D" id="3.10.129.110">
    <property type="entry name" value="Polyketide synthase dehydratase"/>
    <property type="match status" value="1"/>
</dbReference>
<evidence type="ECO:0000256" key="3">
    <source>
        <dbReference type="ARBA" id="ARBA00022679"/>
    </source>
</evidence>
<feature type="active site" description="Proton acceptor; for dehydratase activity" evidence="5">
    <location>
        <position position="1875"/>
    </location>
</feature>
<dbReference type="InterPro" id="IPR036291">
    <property type="entry name" value="NAD(P)-bd_dom_sf"/>
</dbReference>
<feature type="domain" description="PKS/mFAS DH" evidence="8">
    <location>
        <begin position="1843"/>
        <end position="2110"/>
    </location>
</feature>
<gene>
    <name evidence="9" type="ORF">VA596_31700</name>
</gene>
<dbReference type="PROSITE" id="PS50075">
    <property type="entry name" value="CARRIER"/>
    <property type="match status" value="2"/>
</dbReference>
<keyword evidence="1" id="KW-0596">Phosphopantetheine</keyword>
<dbReference type="InterPro" id="IPR020806">
    <property type="entry name" value="PKS_PP-bd"/>
</dbReference>
<dbReference type="Pfam" id="PF02801">
    <property type="entry name" value="Ketoacyl-synt_C"/>
    <property type="match status" value="2"/>
</dbReference>
<dbReference type="InterPro" id="IPR049551">
    <property type="entry name" value="PKS_DH_C"/>
</dbReference>
<dbReference type="Pfam" id="PF22953">
    <property type="entry name" value="SpnB_Rossmann"/>
    <property type="match status" value="1"/>
</dbReference>
<dbReference type="SMART" id="SM01294">
    <property type="entry name" value="PKS_PP_betabranch"/>
    <property type="match status" value="2"/>
</dbReference>
<dbReference type="InterPro" id="IPR014030">
    <property type="entry name" value="Ketoacyl_synth_N"/>
</dbReference>
<evidence type="ECO:0000259" key="8">
    <source>
        <dbReference type="PROSITE" id="PS52019"/>
    </source>
</evidence>
<dbReference type="PROSITE" id="PS00012">
    <property type="entry name" value="PHOSPHOPANTETHEINE"/>
    <property type="match status" value="2"/>
</dbReference>
<dbReference type="InterPro" id="IPR006162">
    <property type="entry name" value="Ppantetheine_attach_site"/>
</dbReference>
<dbReference type="RefSeq" id="WP_323331877.1">
    <property type="nucleotide sequence ID" value="NZ_JAYFSI010000008.1"/>
</dbReference>
<dbReference type="Gene3D" id="3.40.50.720">
    <property type="entry name" value="NAD(P)-binding Rossmann-like Domain"/>
    <property type="match status" value="1"/>
</dbReference>
<name>A0ABU5RD04_9PSEU</name>
<evidence type="ECO:0000259" key="7">
    <source>
        <dbReference type="PROSITE" id="PS52004"/>
    </source>
</evidence>
<dbReference type="PROSITE" id="PS52019">
    <property type="entry name" value="PKS_MFAS_DH"/>
    <property type="match status" value="1"/>
</dbReference>
<dbReference type="SUPFAM" id="SSF47336">
    <property type="entry name" value="ACP-like"/>
    <property type="match status" value="2"/>
</dbReference>
<dbReference type="InterPro" id="IPR009081">
    <property type="entry name" value="PP-bd_ACP"/>
</dbReference>
<dbReference type="PANTHER" id="PTHR43775">
    <property type="entry name" value="FATTY ACID SYNTHASE"/>
    <property type="match status" value="1"/>
</dbReference>
<dbReference type="InterPro" id="IPR001227">
    <property type="entry name" value="Ac_transferase_dom_sf"/>
</dbReference>
<dbReference type="InterPro" id="IPR055123">
    <property type="entry name" value="SpnB-like_Rossmann"/>
</dbReference>
<feature type="region of interest" description="N-terminal hotdog fold" evidence="5">
    <location>
        <begin position="1843"/>
        <end position="1965"/>
    </location>
</feature>
<feature type="domain" description="Ketosynthase family 3 (KS3)" evidence="7">
    <location>
        <begin position="5"/>
        <end position="417"/>
    </location>
</feature>
<dbReference type="EMBL" id="JAYFSI010000008">
    <property type="protein sequence ID" value="MEA5364136.1"/>
    <property type="molecule type" value="Genomic_DNA"/>
</dbReference>
<proteinExistence type="predicted"/>
<dbReference type="SUPFAM" id="SSF53901">
    <property type="entry name" value="Thiolase-like"/>
    <property type="match status" value="2"/>
</dbReference>
<dbReference type="InterPro" id="IPR032821">
    <property type="entry name" value="PKS_assoc"/>
</dbReference>
<dbReference type="Pfam" id="PF00109">
    <property type="entry name" value="ketoacyl-synt"/>
    <property type="match status" value="2"/>
</dbReference>
<dbReference type="SMART" id="SM00822">
    <property type="entry name" value="PKS_KR"/>
    <property type="match status" value="1"/>
</dbReference>
<dbReference type="InterPro" id="IPR016039">
    <property type="entry name" value="Thiolase-like"/>
</dbReference>
<accession>A0ABU5RD04</accession>
<dbReference type="SMART" id="SM00825">
    <property type="entry name" value="PKS_KS"/>
    <property type="match status" value="2"/>
</dbReference>
<evidence type="ECO:0000313" key="9">
    <source>
        <dbReference type="EMBL" id="MEA5364136.1"/>
    </source>
</evidence>
<evidence type="ECO:0000256" key="1">
    <source>
        <dbReference type="ARBA" id="ARBA00022450"/>
    </source>
</evidence>
<dbReference type="InterPro" id="IPR014043">
    <property type="entry name" value="Acyl_transferase_dom"/>
</dbReference>
<dbReference type="InterPro" id="IPR036736">
    <property type="entry name" value="ACP-like_sf"/>
</dbReference>
<evidence type="ECO:0000256" key="4">
    <source>
        <dbReference type="ARBA" id="ARBA00023315"/>
    </source>
</evidence>
<dbReference type="SMART" id="SM00826">
    <property type="entry name" value="PKS_DH"/>
    <property type="match status" value="1"/>
</dbReference>
<dbReference type="InterPro" id="IPR013968">
    <property type="entry name" value="PKS_KR"/>
</dbReference>
<dbReference type="PANTHER" id="PTHR43775:SF51">
    <property type="entry name" value="INACTIVE PHENOLPHTHIOCEROL SYNTHESIS POLYKETIDE SYNTHASE TYPE I PKS1-RELATED"/>
    <property type="match status" value="1"/>
</dbReference>
<dbReference type="Gene3D" id="3.30.70.3290">
    <property type="match status" value="2"/>
</dbReference>
<keyword evidence="10" id="KW-1185">Reference proteome</keyword>
<dbReference type="InterPro" id="IPR020841">
    <property type="entry name" value="PKS_Beta-ketoAc_synthase_dom"/>
</dbReference>
<dbReference type="Pfam" id="PF14765">
    <property type="entry name" value="PS-DH"/>
    <property type="match status" value="1"/>
</dbReference>
<feature type="domain" description="Carrier" evidence="6">
    <location>
        <begin position="2546"/>
        <end position="2621"/>
    </location>
</feature>
<dbReference type="Pfam" id="PF08659">
    <property type="entry name" value="KR"/>
    <property type="match status" value="1"/>
</dbReference>
<dbReference type="InterPro" id="IPR049900">
    <property type="entry name" value="PKS_mFAS_DH"/>
</dbReference>
<organism evidence="9 10">
    <name type="scientific">Amycolatopsis heterodermiae</name>
    <dbReference type="NCBI Taxonomy" id="3110235"/>
    <lineage>
        <taxon>Bacteria</taxon>
        <taxon>Bacillati</taxon>
        <taxon>Actinomycetota</taxon>
        <taxon>Actinomycetes</taxon>
        <taxon>Pseudonocardiales</taxon>
        <taxon>Pseudonocardiaceae</taxon>
        <taxon>Amycolatopsis</taxon>
    </lineage>
</organism>
<dbReference type="SUPFAM" id="SSF51735">
    <property type="entry name" value="NAD(P)-binding Rossmann-fold domains"/>
    <property type="match status" value="2"/>
</dbReference>
<dbReference type="InterPro" id="IPR057326">
    <property type="entry name" value="KR_dom"/>
</dbReference>
<sequence>MSKLEFGIAIVGMACRLPAAPGPGAYWDLLRHGRHAVTETPPGRWTGPDDAPGTGFGAFLDDVDGFDAAFFGISPREAAVMDPQQRLMLELSWEALEDAGLPPSRLDGENAGVFFGAIWDDYAHLLAEHGVSTQHSLTGSHRGVIANRVSYTLGLRGPSLVVDSGQSSSLVAVHLACESLRRGESAVALAGGVNLNLIAGSAVGASRFGGLSPDGRCFTFDARANGYVRGEGGGLVVLRPLADALADGDRVYGVIRGTAVNNGGTAETLTTPSESAQREVLRLAHERAGTEPGDVEYVELHGTGTRVGDPIEAAALGAVIGTARAGGTPLLVGSAKTNVGHLEGAAGITGLLKAVLCLWHGEITPSLNFATPNPDIPLDALNLRVTTEPTPWTGPHRLAGVSSFGMGGTNCHVVLAAAPEPARRTGGGDPLPLVLSARSPEALAAQAKSLWERLAAHDPVDVGYSLATTRASLDHRAVVVPDGDLAGALDVLAAGGASRSVVRGTTRDARPVAFLFSGQGSQRTGAGQGLYATEPVFAAALDDVCARFDVPLLDVLFEPTGLLDQTQYTQPALFALEVALFRLLESFGVRPSVLLGHSIGELAAAHVSGVLSLDDAAELVAARGRLMQALPGGGAMLAIQATEAEITPWLSGAVSIAAVNGPESVVVSGDEEAVLTLAARFEGRKTKRLSVSHAFHSPHMDAMLDDFRAVAERMTYREPRIPIVSTLTGRLATAEELADAGYWTRHVREAVRFADAVSAVGDAVFVELGPDGVLCAMARESVSGTFAATLRRDRDETFTFHNVLAQLHVHGADVDWAAVYGDRGNRVDLPTYPFQRARHWFDGPARTAVPAAERSWAQSVADLPAAERDRRLGDVVRAGVALVLDYAGANDVDADRTFKELGIDSLTAVELRDHLGQVTGLRLGSGVLFDHPTPAALARHLETELTGAPEAAAEAVAASDEPIAIVAMSCRYPGGVRTPEDLWRLVTEGVDAIGDFPADRGWDLDALYDPDPEHAGTTYARGGGFLDGVADFDPAFFGISPREAVAMDPQQRVLLELTWEAFERAGLDPAGLRGTATGVFVGAMATDYGPRLHEAAGGADGYLLTGTTGSVVSGRLAYTFGLEGPAVTVDTACSSSLVALHWAAQALRAGECSLALAAGAAVMSRPGMFIEFSRQRGLSADGRCKAFSAAADGTGWAEGAGVLVLERLSDAQRHGHQVLAVLRGSAVNSDGASNGLTAPNGPSQQRVIRRALAASGLSTSDVDAVEAHGTGTTLGDPIEADALIATYGRDRSEPLWLGSLKSNIGHTQAAAGIGGVIKMVQALRHGVLPRTLHVDEPTPHVDWSAGSVALLTEERPWPETGRPRRAAVSSFGVSGTNAHAVLEQAPDSVAPQAIDGSFPVVLSARTDGELRDQAKNLLGYLNDTTVSDVDIAHTLTSTRARFPQRAVLLGTDLREQLAALAAGGSSPDVVTGSVRGSGRTVFVFPGQGSQWAGMAVELAESSPAFAARLEECADALASHVDWSLLDVLRGVEGAPGFDRVDVVQPVLWAVMVSLAALWRAHGVEPSAVVGHSQGEIAAAVVAGALSLEDGALVVALRSKAILALAGRGGMVSIPLPYDEVTALIDDRISVAAVNGPRSTVVSGDADALDELMDRCETGEIRAKRIPVDYASHSAHVESLEAELLDVLAPIRPRAAEVPFYSTVTGDPLDTTVMGARYWYENLRNTVRFEAVVRQLAERGHSVFVECSPHPVLTIGVQDTVDELGADAVAVGTLRRDDGGPTRFLTALAQAHVCGATPDWSTVLPGGRIVEDLPTYPFQRERFWLEAGAGAGELSSAGLGEAGHPLLGAAVRLAGTGGLLYTGRLAQRTHPWLTDHAVFDTVLLPGTAFVELALRAAEDTGCDALEELTLEGPLLLPERGAVTVQVAVAPAGDDGRRAITFHSRQDDQGDWTRHATGVLGTSAATAVSLAAWPPAAEPIDVDALYQDLADAGFGYGPVFQGLRAAWRSGRDVYAEVVLPTDDAARFGLHPALLDAALHAAGHDVLIGADGTSSIPFSWRGITLHRTGATALRVRLTVGDGELALAVADETGAPVATVDSLLLRPLTRTLTGAAPDSLFRVDWTELAPSEVDSTVLWCDDLEEAPEGFVVVRIAPEAADLAERTHAAAARALDLARRWTSDERFAAAQLVLLTSGARADDPAAAAVWGLIRAAQSEHPGRFVLADVTPDEEDLLPRALASGEPQLAVQDGTTYVPRLRRVKPVEGDLPVFDGTVLVTGGTGTLGALLAEHLITGHGVRKLVLTSRNGLDAPGAPELAERLRGLGADVTIAACDAADRTALTGLLDGLPDLTGVVHAAGVLDDGVLASLTPERLAAVLRPKVDAAVHLDELTADRPLTAFVLFSSVAATLGTAGQGNYAAANAFLDALAARRRARGLAGTALAWGFWAERSGMTGHLADADLSRMTRSGVGALPSAEGLALFDVALRQADATLVPARLDLATLRARAGGDVPPLLRELIRTPSRRADDQVDTASLAGRLAAAPDADRPQLALDAVLAETATVLGFASAATIDGDQAFKEIGFDSLTAVELRNRLTAALGLRLPVTLIFDHPTPRALAGYVLTELAPAAPSVSDLPVLAQLDHLRGALSTVDSGDPDRARITARLRALLAEWTEDEHPADDVEIDTADDDAMFALIDSELGTV</sequence>
<evidence type="ECO:0000256" key="5">
    <source>
        <dbReference type="PROSITE-ProRule" id="PRU01363"/>
    </source>
</evidence>
<dbReference type="SMART" id="SM00823">
    <property type="entry name" value="PKS_PP"/>
    <property type="match status" value="2"/>
</dbReference>
<evidence type="ECO:0000259" key="6">
    <source>
        <dbReference type="PROSITE" id="PS50075"/>
    </source>
</evidence>
<evidence type="ECO:0000313" key="10">
    <source>
        <dbReference type="Proteomes" id="UP001304298"/>
    </source>
</evidence>
<dbReference type="InterPro" id="IPR018201">
    <property type="entry name" value="Ketoacyl_synth_AS"/>
</dbReference>
<protein>
    <submittedName>
        <fullName evidence="9">Type I polyketide synthase</fullName>
    </submittedName>
</protein>
<feature type="domain" description="Ketosynthase family 3 (KS3)" evidence="7">
    <location>
        <begin position="960"/>
        <end position="1384"/>
    </location>
</feature>
<dbReference type="InterPro" id="IPR014031">
    <property type="entry name" value="Ketoacyl_synth_C"/>
</dbReference>
<evidence type="ECO:0000256" key="2">
    <source>
        <dbReference type="ARBA" id="ARBA00022553"/>
    </source>
</evidence>